<dbReference type="SUPFAM" id="SSF51126">
    <property type="entry name" value="Pectin lyase-like"/>
    <property type="match status" value="1"/>
</dbReference>
<evidence type="ECO:0000256" key="1">
    <source>
        <dbReference type="ARBA" id="ARBA00004191"/>
    </source>
</evidence>
<dbReference type="InterPro" id="IPR000743">
    <property type="entry name" value="Glyco_hydro_28"/>
</dbReference>
<keyword evidence="5 9" id="KW-0378">Hydrolase</keyword>
<comment type="similarity">
    <text evidence="2 9">Belongs to the glycosyl hydrolase 28 family.</text>
</comment>
<dbReference type="GeneID" id="116210518"/>
<organism evidence="11 13">
    <name type="scientific">Punica granatum</name>
    <name type="common">Pomegranate</name>
    <dbReference type="NCBI Taxonomy" id="22663"/>
    <lineage>
        <taxon>Eukaryota</taxon>
        <taxon>Viridiplantae</taxon>
        <taxon>Streptophyta</taxon>
        <taxon>Embryophyta</taxon>
        <taxon>Tracheophyta</taxon>
        <taxon>Spermatophyta</taxon>
        <taxon>Magnoliopsida</taxon>
        <taxon>eudicotyledons</taxon>
        <taxon>Gunneridae</taxon>
        <taxon>Pentapetalae</taxon>
        <taxon>rosids</taxon>
        <taxon>malvids</taxon>
        <taxon>Myrtales</taxon>
        <taxon>Lythraceae</taxon>
        <taxon>Punica</taxon>
    </lineage>
</organism>
<evidence type="ECO:0000256" key="7">
    <source>
        <dbReference type="ARBA" id="ARBA00023316"/>
    </source>
</evidence>
<feature type="signal peptide" evidence="10">
    <location>
        <begin position="1"/>
        <end position="31"/>
    </location>
</feature>
<evidence type="ECO:0000313" key="12">
    <source>
        <dbReference type="RefSeq" id="XP_031375816.1"/>
    </source>
</evidence>
<protein>
    <submittedName>
        <fullName evidence="12 13">Exopolygalacturonase-like</fullName>
    </submittedName>
</protein>
<evidence type="ECO:0000313" key="11">
    <source>
        <dbReference type="Proteomes" id="UP000515151"/>
    </source>
</evidence>
<keyword evidence="11" id="KW-1185">Reference proteome</keyword>
<keyword evidence="7" id="KW-0961">Cell wall biogenesis/degradation</keyword>
<dbReference type="Pfam" id="PF00295">
    <property type="entry name" value="Glyco_hydro_28"/>
    <property type="match status" value="1"/>
</dbReference>
<dbReference type="InterPro" id="IPR012334">
    <property type="entry name" value="Pectin_lyas_fold"/>
</dbReference>
<dbReference type="GO" id="GO:0071555">
    <property type="term" value="P:cell wall organization"/>
    <property type="evidence" value="ECO:0007669"/>
    <property type="project" value="UniProtKB-KW"/>
</dbReference>
<dbReference type="Proteomes" id="UP000515151">
    <property type="component" value="Chromosome 6"/>
</dbReference>
<dbReference type="FunFam" id="2.160.20.10:FF:000004">
    <property type="entry name" value="Pectin lyase-like superfamily protein"/>
    <property type="match status" value="1"/>
</dbReference>
<dbReference type="SMART" id="SM00710">
    <property type="entry name" value="PbH1"/>
    <property type="match status" value="5"/>
</dbReference>
<accession>A0A6P8DS73</accession>
<evidence type="ECO:0000256" key="4">
    <source>
        <dbReference type="ARBA" id="ARBA00022525"/>
    </source>
</evidence>
<evidence type="ECO:0000256" key="5">
    <source>
        <dbReference type="ARBA" id="ARBA00022801"/>
    </source>
</evidence>
<dbReference type="GO" id="GO:0005975">
    <property type="term" value="P:carbohydrate metabolic process"/>
    <property type="evidence" value="ECO:0007669"/>
    <property type="project" value="InterPro"/>
</dbReference>
<dbReference type="RefSeq" id="XP_031400262.1">
    <property type="nucleotide sequence ID" value="XM_031544402.1"/>
</dbReference>
<evidence type="ECO:0000256" key="3">
    <source>
        <dbReference type="ARBA" id="ARBA00022512"/>
    </source>
</evidence>
<dbReference type="RefSeq" id="XP_031375816.1">
    <property type="nucleotide sequence ID" value="XM_031519956.1"/>
</dbReference>
<gene>
    <name evidence="13" type="primary">LOC116210518</name>
    <name evidence="12" type="synonym">LOC116190275</name>
</gene>
<evidence type="ECO:0000256" key="2">
    <source>
        <dbReference type="ARBA" id="ARBA00008834"/>
    </source>
</evidence>
<evidence type="ECO:0000256" key="8">
    <source>
        <dbReference type="PROSITE-ProRule" id="PRU10052"/>
    </source>
</evidence>
<comment type="subcellular location">
    <subcellularLocation>
        <location evidence="1">Secreted</location>
        <location evidence="1">Cell wall</location>
    </subcellularLocation>
</comment>
<dbReference type="PANTHER" id="PTHR31375">
    <property type="match status" value="1"/>
</dbReference>
<dbReference type="PROSITE" id="PS00502">
    <property type="entry name" value="POLYGALACTURONASE"/>
    <property type="match status" value="1"/>
</dbReference>
<feature type="chain" id="PRO_5044652707" evidence="10">
    <location>
        <begin position="32"/>
        <end position="419"/>
    </location>
</feature>
<keyword evidence="3" id="KW-0134">Cell wall</keyword>
<dbReference type="Gene3D" id="2.160.20.10">
    <property type="entry name" value="Single-stranded right-handed beta-helix, Pectin lyase-like"/>
    <property type="match status" value="1"/>
</dbReference>
<reference evidence="12 13" key="2">
    <citation type="submission" date="2025-04" db="UniProtKB">
        <authorList>
            <consortium name="RefSeq"/>
        </authorList>
    </citation>
    <scope>IDENTIFICATION</scope>
    <source>
        <tissue evidence="12 13">Leaf</tissue>
    </source>
</reference>
<feature type="active site" evidence="8">
    <location>
        <position position="266"/>
    </location>
</feature>
<evidence type="ECO:0000256" key="9">
    <source>
        <dbReference type="RuleBase" id="RU361169"/>
    </source>
</evidence>
<keyword evidence="4" id="KW-0964">Secreted</keyword>
<evidence type="ECO:0000256" key="6">
    <source>
        <dbReference type="ARBA" id="ARBA00023295"/>
    </source>
</evidence>
<dbReference type="InterPro" id="IPR006626">
    <property type="entry name" value="PbH1"/>
</dbReference>
<proteinExistence type="inferred from homology"/>
<keyword evidence="10" id="KW-0732">Signal</keyword>
<reference evidence="11" key="1">
    <citation type="journal article" date="2020" name="Plant Biotechnol. J.">
        <title>The pomegranate (Punica granatum L.) draft genome dissects genetic divergence between soft- and hard-seeded cultivars.</title>
        <authorList>
            <person name="Luo X."/>
            <person name="Li H."/>
            <person name="Wu Z."/>
            <person name="Yao W."/>
            <person name="Zhao P."/>
            <person name="Cao D."/>
            <person name="Yu H."/>
            <person name="Li K."/>
            <person name="Poudel K."/>
            <person name="Zhao D."/>
            <person name="Zhang F."/>
            <person name="Xia X."/>
            <person name="Chen L."/>
            <person name="Wang Q."/>
            <person name="Jing D."/>
            <person name="Cao S."/>
        </authorList>
    </citation>
    <scope>NUCLEOTIDE SEQUENCE [LARGE SCALE GENOMIC DNA]</scope>
</reference>
<name>A0A6P8DS73_PUNGR</name>
<sequence length="419" mass="44431">MAFPRRLFRPSNVVVLGLALVMMSRVAEVAARGKIYSLEPRRGLLQEAGVVDVTSFGAKANDPLFDNAQAFIEAWNAACKGPGPAKLVIPPGSYITGAVVFQGPCTSSPVTVEVQGTILALPDPSVYTNGDWFTIEMVDGIVFKGGVFDAQGQNLWQYNDCKSNPDCQHLPVSIHLNKAQNVAIDGVTSLNSMGFHVAMTFSSNITATKLNLTAPGDSPNTDGIHISTTSSVNISDSFISTGDDCLGIIQGASDISVTGIQCGPGHGISIGSLGKYPNEQDVRGVHVKNCTLTGTTNGVRIKTFPGKLQLEASDIVFEDIVMNNVANPILIDQYYGFHQKLSASRVKVHDVHFRNIRGTSASLVAVSLACSSLFPCEGIELADIDLSYTGRKPLPISASCTNAKPTFSGKQNPPSCALI</sequence>
<dbReference type="GO" id="GO:0004650">
    <property type="term" value="F:polygalacturonase activity"/>
    <property type="evidence" value="ECO:0007669"/>
    <property type="project" value="InterPro"/>
</dbReference>
<keyword evidence="6 9" id="KW-0326">Glycosidase</keyword>
<evidence type="ECO:0000313" key="13">
    <source>
        <dbReference type="RefSeq" id="XP_031400262.1"/>
    </source>
</evidence>
<dbReference type="OrthoDB" id="187139at2759"/>
<dbReference type="InterPro" id="IPR011050">
    <property type="entry name" value="Pectin_lyase_fold/virulence"/>
</dbReference>
<evidence type="ECO:0000256" key="10">
    <source>
        <dbReference type="SAM" id="SignalP"/>
    </source>
</evidence>
<dbReference type="AlphaFoldDB" id="A0A6P8DS73"/>